<dbReference type="Proteomes" id="UP001139028">
    <property type="component" value="Unassembled WGS sequence"/>
</dbReference>
<dbReference type="AlphaFoldDB" id="A0A9X2ES49"/>
<dbReference type="RefSeq" id="WP_252466367.1">
    <property type="nucleotide sequence ID" value="NZ_JALBWM010000037.1"/>
</dbReference>
<protein>
    <submittedName>
        <fullName evidence="1">Uncharacterized protein</fullName>
    </submittedName>
</protein>
<accession>A0A9X2ES49</accession>
<dbReference type="EMBL" id="JALBWM010000037">
    <property type="protein sequence ID" value="MCO1334748.1"/>
    <property type="molecule type" value="Genomic_DNA"/>
</dbReference>
<organism evidence="1 2">
    <name type="scientific">Microbulbifer okhotskensis</name>
    <dbReference type="NCBI Taxonomy" id="2926617"/>
    <lineage>
        <taxon>Bacteria</taxon>
        <taxon>Pseudomonadati</taxon>
        <taxon>Pseudomonadota</taxon>
        <taxon>Gammaproteobacteria</taxon>
        <taxon>Cellvibrionales</taxon>
        <taxon>Microbulbiferaceae</taxon>
        <taxon>Microbulbifer</taxon>
    </lineage>
</organism>
<reference evidence="1" key="1">
    <citation type="journal article" date="2022" name="Arch. Microbiol.">
        <title>Microbulbifer okhotskensis sp. nov., isolated from a deep bottom sediment of the Okhotsk Sea.</title>
        <authorList>
            <person name="Romanenko L."/>
            <person name="Kurilenko V."/>
            <person name="Otstavnykh N."/>
            <person name="Velansky P."/>
            <person name="Isaeva M."/>
            <person name="Mikhailov V."/>
        </authorList>
    </citation>
    <scope>NUCLEOTIDE SEQUENCE</scope>
    <source>
        <strain evidence="1">OS29</strain>
    </source>
</reference>
<gene>
    <name evidence="1" type="ORF">MO867_10395</name>
</gene>
<name>A0A9X2ES49_9GAMM</name>
<proteinExistence type="predicted"/>
<evidence type="ECO:0000313" key="2">
    <source>
        <dbReference type="Proteomes" id="UP001139028"/>
    </source>
</evidence>
<comment type="caution">
    <text evidence="1">The sequence shown here is derived from an EMBL/GenBank/DDBJ whole genome shotgun (WGS) entry which is preliminary data.</text>
</comment>
<keyword evidence="2" id="KW-1185">Reference proteome</keyword>
<sequence>MSLYLRSAAFTPIETINISTGGGVPDAFGKIAIIIKSQTDRVISSVPEIDATKIDRHFLCSTMIELPFSSLAIRERDLNFTKPPAKLPVTSFINTYECASWGYSLRHYLKQRPDSTYIMVSILDANLMDLSFWRSNENWGTSGFGLCTLLIEVRNLSLVTLTASCAITYNTTAEFATVIRKMVTGRDDLTLSLPFFPENIRQIFTRLLNGIEKLPDLHDRWGHCFGSDPWLNIICQGVEGRFTQEENLLACSIALNGYYCTTEVLVDTKSNFLLSEAV</sequence>
<evidence type="ECO:0000313" key="1">
    <source>
        <dbReference type="EMBL" id="MCO1334748.1"/>
    </source>
</evidence>